<name>A0R2J1_MYCS2</name>
<reference evidence="1 2" key="1">
    <citation type="submission" date="2006-10" db="EMBL/GenBank/DDBJ databases">
        <authorList>
            <person name="Fleischmann R.D."/>
            <person name="Dodson R.J."/>
            <person name="Haft D.H."/>
            <person name="Merkel J.S."/>
            <person name="Nelson W.C."/>
            <person name="Fraser C.M."/>
        </authorList>
    </citation>
    <scope>NUCLEOTIDE SEQUENCE [LARGE SCALE GENOMIC DNA]</scope>
    <source>
        <strain evidence="2">ATCC 700084 / mc(2)155</strain>
    </source>
</reference>
<protein>
    <submittedName>
        <fullName evidence="1">Uncharacterized protein</fullName>
    </submittedName>
</protein>
<evidence type="ECO:0000313" key="1">
    <source>
        <dbReference type="EMBL" id="ABK74912.1"/>
    </source>
</evidence>
<dbReference type="OrthoDB" id="4762806at2"/>
<gene>
    <name evidence="1" type="ordered locus">MSMEG_5133</name>
</gene>
<dbReference type="EMBL" id="CP000480">
    <property type="protein sequence ID" value="ABK74912.1"/>
    <property type="molecule type" value="Genomic_DNA"/>
</dbReference>
<keyword evidence="2" id="KW-1185">Reference proteome</keyword>
<dbReference type="AlphaFoldDB" id="A0R2J1"/>
<accession>A0R2J1</accession>
<proteinExistence type="predicted"/>
<sequence length="37" mass="4081">MVNVGHNGDVAKIWVRTHSVILAGSRADHENERAPSR</sequence>
<organism evidence="1 2">
    <name type="scientific">Mycolicibacterium smegmatis (strain ATCC 700084 / mc(2)155)</name>
    <name type="common">Mycobacterium smegmatis</name>
    <dbReference type="NCBI Taxonomy" id="246196"/>
    <lineage>
        <taxon>Bacteria</taxon>
        <taxon>Bacillati</taxon>
        <taxon>Actinomycetota</taxon>
        <taxon>Actinomycetes</taxon>
        <taxon>Mycobacteriales</taxon>
        <taxon>Mycobacteriaceae</taxon>
        <taxon>Mycolicibacterium</taxon>
    </lineage>
</organism>
<dbReference type="Proteomes" id="UP000000757">
    <property type="component" value="Chromosome"/>
</dbReference>
<dbReference type="KEGG" id="msm:MSMEG_5133"/>
<dbReference type="PATRIC" id="fig|246196.19.peg.5009"/>
<evidence type="ECO:0000313" key="2">
    <source>
        <dbReference type="Proteomes" id="UP000000757"/>
    </source>
</evidence>
<dbReference type="KEGG" id="msb:LJ00_25390"/>